<keyword evidence="1" id="KW-0472">Membrane</keyword>
<sequence>MSFPEAQAWLSDHSINVMTIEVGVLVVAGVASVLALSKAINMYRTGIAVEEALMRSGPL</sequence>
<comment type="caution">
    <text evidence="2">The sequence shown here is derived from an EMBL/GenBank/DDBJ whole genome shotgun (WGS) entry which is preliminary data.</text>
</comment>
<protein>
    <submittedName>
        <fullName evidence="2">Uncharacterized protein</fullName>
    </submittedName>
</protein>
<proteinExistence type="predicted"/>
<evidence type="ECO:0000256" key="1">
    <source>
        <dbReference type="SAM" id="Phobius"/>
    </source>
</evidence>
<gene>
    <name evidence="2" type="ORF">CSOJ01_10541</name>
</gene>
<feature type="transmembrane region" description="Helical" evidence="1">
    <location>
        <begin position="15"/>
        <end position="36"/>
    </location>
</feature>
<accession>A0A8H6IZZ2</accession>
<organism evidence="2 3">
    <name type="scientific">Colletotrichum sojae</name>
    <dbReference type="NCBI Taxonomy" id="2175907"/>
    <lineage>
        <taxon>Eukaryota</taxon>
        <taxon>Fungi</taxon>
        <taxon>Dikarya</taxon>
        <taxon>Ascomycota</taxon>
        <taxon>Pezizomycotina</taxon>
        <taxon>Sordariomycetes</taxon>
        <taxon>Hypocreomycetidae</taxon>
        <taxon>Glomerellales</taxon>
        <taxon>Glomerellaceae</taxon>
        <taxon>Colletotrichum</taxon>
        <taxon>Colletotrichum orchidearum species complex</taxon>
    </lineage>
</organism>
<keyword evidence="1" id="KW-0812">Transmembrane</keyword>
<dbReference type="AlphaFoldDB" id="A0A8H6IZZ2"/>
<evidence type="ECO:0000313" key="2">
    <source>
        <dbReference type="EMBL" id="KAF6803969.1"/>
    </source>
</evidence>
<dbReference type="Proteomes" id="UP000652219">
    <property type="component" value="Unassembled WGS sequence"/>
</dbReference>
<name>A0A8H6IZZ2_9PEZI</name>
<keyword evidence="1" id="KW-1133">Transmembrane helix</keyword>
<keyword evidence="3" id="KW-1185">Reference proteome</keyword>
<evidence type="ECO:0000313" key="3">
    <source>
        <dbReference type="Proteomes" id="UP000652219"/>
    </source>
</evidence>
<dbReference type="EMBL" id="WIGN01000222">
    <property type="protein sequence ID" value="KAF6803969.1"/>
    <property type="molecule type" value="Genomic_DNA"/>
</dbReference>
<reference evidence="2 3" key="1">
    <citation type="journal article" date="2020" name="Phytopathology">
        <title>Genome Sequence Resources of Colletotrichum truncatum, C. plurivorum, C. musicola, and C. sojae: Four Species Pathogenic to Soybean (Glycine max).</title>
        <authorList>
            <person name="Rogerio F."/>
            <person name="Boufleur T.R."/>
            <person name="Ciampi-Guillardi M."/>
            <person name="Sukno S.A."/>
            <person name="Thon M.R."/>
            <person name="Massola Junior N.S."/>
            <person name="Baroncelli R."/>
        </authorList>
    </citation>
    <scope>NUCLEOTIDE SEQUENCE [LARGE SCALE GENOMIC DNA]</scope>
    <source>
        <strain evidence="2 3">LFN0009</strain>
    </source>
</reference>